<evidence type="ECO:0000256" key="5">
    <source>
        <dbReference type="ARBA" id="ARBA00023029"/>
    </source>
</evidence>
<proteinExistence type="predicted"/>
<comment type="subunit">
    <text evidence="3">Homodimer.</text>
</comment>
<comment type="catalytic activity">
    <reaction evidence="1">
        <text>ATP-dependent breakage, passage and rejoining of double-stranded DNA.</text>
        <dbReference type="EC" id="5.6.2.2"/>
    </reaction>
</comment>
<dbReference type="Gene3D" id="3.30.565.10">
    <property type="entry name" value="Histidine kinase-like ATPase, C-terminal domain"/>
    <property type="match status" value="1"/>
</dbReference>
<keyword evidence="5" id="KW-0799">Topoisomerase</keyword>
<accession>A0A5J9TTB7</accession>
<dbReference type="AlphaFoldDB" id="A0A5J9TTB7"/>
<reference evidence="8 9" key="1">
    <citation type="journal article" date="2019" name="Sci. Rep.">
        <title>A high-quality genome of Eragrostis curvula grass provides insights into Poaceae evolution and supports new strategies to enhance forage quality.</title>
        <authorList>
            <person name="Carballo J."/>
            <person name="Santos B.A.C.M."/>
            <person name="Zappacosta D."/>
            <person name="Garbus I."/>
            <person name="Selva J.P."/>
            <person name="Gallo C.A."/>
            <person name="Diaz A."/>
            <person name="Albertini E."/>
            <person name="Caccamo M."/>
            <person name="Echenique V."/>
        </authorList>
    </citation>
    <scope>NUCLEOTIDE SEQUENCE [LARGE SCALE GENOMIC DNA]</scope>
    <source>
        <strain evidence="9">cv. Victoria</strain>
        <tissue evidence="8">Leaf</tissue>
    </source>
</reference>
<feature type="non-terminal residue" evidence="8">
    <location>
        <position position="1"/>
    </location>
</feature>
<evidence type="ECO:0000313" key="8">
    <source>
        <dbReference type="EMBL" id="TVU14636.1"/>
    </source>
</evidence>
<dbReference type="GO" id="GO:0000712">
    <property type="term" value="P:resolution of meiotic recombination intermediates"/>
    <property type="evidence" value="ECO:0007669"/>
    <property type="project" value="TreeGrafter"/>
</dbReference>
<dbReference type="SUPFAM" id="SSF55874">
    <property type="entry name" value="ATPase domain of HSP90 chaperone/DNA topoisomerase II/histidine kinase"/>
    <property type="match status" value="1"/>
</dbReference>
<evidence type="ECO:0000256" key="4">
    <source>
        <dbReference type="ARBA" id="ARBA00012895"/>
    </source>
</evidence>
<comment type="cofactor">
    <cofactor evidence="2">
        <name>Mg(2+)</name>
        <dbReference type="ChEBI" id="CHEBI:18420"/>
    </cofactor>
</comment>
<dbReference type="GO" id="GO:0003918">
    <property type="term" value="F:DNA topoisomerase type II (double strand cut, ATP-hydrolyzing) activity"/>
    <property type="evidence" value="ECO:0007669"/>
    <property type="project" value="UniProtKB-EC"/>
</dbReference>
<dbReference type="InterPro" id="IPR050634">
    <property type="entry name" value="DNA_Topoisomerase_II"/>
</dbReference>
<dbReference type="OrthoDB" id="276498at2759"/>
<dbReference type="PANTHER" id="PTHR10169:SF38">
    <property type="entry name" value="DNA TOPOISOMERASE 2"/>
    <property type="match status" value="1"/>
</dbReference>
<dbReference type="EC" id="5.6.2.2" evidence="4"/>
<evidence type="ECO:0000256" key="3">
    <source>
        <dbReference type="ARBA" id="ARBA00011738"/>
    </source>
</evidence>
<name>A0A5J9TTB7_9POAL</name>
<organism evidence="8 9">
    <name type="scientific">Eragrostis curvula</name>
    <name type="common">weeping love grass</name>
    <dbReference type="NCBI Taxonomy" id="38414"/>
    <lineage>
        <taxon>Eukaryota</taxon>
        <taxon>Viridiplantae</taxon>
        <taxon>Streptophyta</taxon>
        <taxon>Embryophyta</taxon>
        <taxon>Tracheophyta</taxon>
        <taxon>Spermatophyta</taxon>
        <taxon>Magnoliopsida</taxon>
        <taxon>Liliopsida</taxon>
        <taxon>Poales</taxon>
        <taxon>Poaceae</taxon>
        <taxon>PACMAD clade</taxon>
        <taxon>Chloridoideae</taxon>
        <taxon>Eragrostideae</taxon>
        <taxon>Eragrostidinae</taxon>
        <taxon>Eragrostis</taxon>
    </lineage>
</organism>
<dbReference type="EMBL" id="RWGY01000031">
    <property type="protein sequence ID" value="TVU14636.1"/>
    <property type="molecule type" value="Genomic_DNA"/>
</dbReference>
<keyword evidence="9" id="KW-1185">Reference proteome</keyword>
<dbReference type="GO" id="GO:0000819">
    <property type="term" value="P:sister chromatid segregation"/>
    <property type="evidence" value="ECO:0007669"/>
    <property type="project" value="TreeGrafter"/>
</dbReference>
<evidence type="ECO:0000256" key="2">
    <source>
        <dbReference type="ARBA" id="ARBA00001946"/>
    </source>
</evidence>
<evidence type="ECO:0000313" key="9">
    <source>
        <dbReference type="Proteomes" id="UP000324897"/>
    </source>
</evidence>
<keyword evidence="7" id="KW-0413">Isomerase</keyword>
<dbReference type="GO" id="GO:0005634">
    <property type="term" value="C:nucleus"/>
    <property type="evidence" value="ECO:0007669"/>
    <property type="project" value="TreeGrafter"/>
</dbReference>
<gene>
    <name evidence="8" type="ORF">EJB05_38114</name>
</gene>
<dbReference type="Gramene" id="TVU14636">
    <property type="protein sequence ID" value="TVU14636"/>
    <property type="gene ID" value="EJB05_38114"/>
</dbReference>
<dbReference type="GO" id="GO:0003677">
    <property type="term" value="F:DNA binding"/>
    <property type="evidence" value="ECO:0007669"/>
    <property type="project" value="UniProtKB-KW"/>
</dbReference>
<keyword evidence="6" id="KW-0238">DNA-binding</keyword>
<evidence type="ECO:0000256" key="7">
    <source>
        <dbReference type="ARBA" id="ARBA00023235"/>
    </source>
</evidence>
<evidence type="ECO:0000256" key="1">
    <source>
        <dbReference type="ARBA" id="ARBA00000185"/>
    </source>
</evidence>
<dbReference type="PANTHER" id="PTHR10169">
    <property type="entry name" value="DNA TOPOISOMERASE/GYRASE"/>
    <property type="match status" value="1"/>
</dbReference>
<dbReference type="Proteomes" id="UP000324897">
    <property type="component" value="Unassembled WGS sequence"/>
</dbReference>
<comment type="caution">
    <text evidence="8">The sequence shown here is derived from an EMBL/GenBank/DDBJ whole genome shotgun (WGS) entry which is preliminary data.</text>
</comment>
<evidence type="ECO:0000256" key="6">
    <source>
        <dbReference type="ARBA" id="ARBA00023125"/>
    </source>
</evidence>
<protein>
    <recommendedName>
        <fullName evidence="4">DNA topoisomerase (ATP-hydrolyzing)</fullName>
        <ecNumber evidence="4">5.6.2.2</ecNumber>
    </recommendedName>
</protein>
<sequence length="229" mass="25772">MDTLRVDIDAAKCSTSVYNNGVGVPIEEVHPGEGVYVPEVIFGRLSGKCEPNLKEEELIGGRNGYGVKLANIFSTEFVIETADGPGQKKYKQVKLSLKTWERSQITGYRKGVNWTMVTFKPDLAKFNMTYLEEDTLALMKKRAFDMAGILGVTVKVVFNGRKMLLLRGFPSYVHRHIKPLSSKSFPWFCEKVNDQLEVGVSLSGGQFKQRLHHMAKEYGSIVHKSSKDY</sequence>
<dbReference type="InterPro" id="IPR036890">
    <property type="entry name" value="HATPase_C_sf"/>
</dbReference>
<dbReference type="PRINTS" id="PR00418">
    <property type="entry name" value="TPI2FAMILY"/>
</dbReference>